<dbReference type="EMBL" id="CAJVRL010000038">
    <property type="protein sequence ID" value="CAG8950569.1"/>
    <property type="molecule type" value="Genomic_DNA"/>
</dbReference>
<comment type="caution">
    <text evidence="2">The sequence shown here is derived from an EMBL/GenBank/DDBJ whole genome shotgun (WGS) entry which is preliminary data.</text>
</comment>
<name>A0A9N9PFL6_9HELO</name>
<feature type="region of interest" description="Disordered" evidence="1">
    <location>
        <begin position="55"/>
        <end position="85"/>
    </location>
</feature>
<reference evidence="2" key="1">
    <citation type="submission" date="2021-07" db="EMBL/GenBank/DDBJ databases">
        <authorList>
            <person name="Durling M."/>
        </authorList>
    </citation>
    <scope>NUCLEOTIDE SEQUENCE</scope>
</reference>
<accession>A0A9N9PFL6</accession>
<dbReference type="Proteomes" id="UP000696280">
    <property type="component" value="Unassembled WGS sequence"/>
</dbReference>
<feature type="compositionally biased region" description="Basic residues" evidence="1">
    <location>
        <begin position="55"/>
        <end position="68"/>
    </location>
</feature>
<gene>
    <name evidence="2" type="ORF">HYFRA_00002778</name>
</gene>
<evidence type="ECO:0000313" key="3">
    <source>
        <dbReference type="Proteomes" id="UP000696280"/>
    </source>
</evidence>
<sequence>MTKSFVRTEKYRSLCTDLTYVVSDKFGSSEVQGAGQAYATLSCIPGFIGLGCQQKKRIPSRSRRRNGRRKEGGRKNCKQQPRASSLVHATHRNLSHIARARDPAQLQGEGLSAAIAALVGKNLGPWPLEACKNLLEG</sequence>
<evidence type="ECO:0000256" key="1">
    <source>
        <dbReference type="SAM" id="MobiDB-lite"/>
    </source>
</evidence>
<organism evidence="2 3">
    <name type="scientific">Hymenoscyphus fraxineus</name>
    <dbReference type="NCBI Taxonomy" id="746836"/>
    <lineage>
        <taxon>Eukaryota</taxon>
        <taxon>Fungi</taxon>
        <taxon>Dikarya</taxon>
        <taxon>Ascomycota</taxon>
        <taxon>Pezizomycotina</taxon>
        <taxon>Leotiomycetes</taxon>
        <taxon>Helotiales</taxon>
        <taxon>Helotiaceae</taxon>
        <taxon>Hymenoscyphus</taxon>
    </lineage>
</organism>
<keyword evidence="3" id="KW-1185">Reference proteome</keyword>
<protein>
    <submittedName>
        <fullName evidence="2">Uncharacterized protein</fullName>
    </submittedName>
</protein>
<proteinExistence type="predicted"/>
<evidence type="ECO:0000313" key="2">
    <source>
        <dbReference type="EMBL" id="CAG8950569.1"/>
    </source>
</evidence>
<dbReference type="AlphaFoldDB" id="A0A9N9PFL6"/>